<proteinExistence type="inferred from homology"/>
<dbReference type="HOGENOM" id="CLU_006038_4_2_1"/>
<keyword evidence="8" id="KW-1185">Reference proteome</keyword>
<dbReference type="STRING" id="930991.A0A0D0DU40"/>
<evidence type="ECO:0000256" key="1">
    <source>
        <dbReference type="ARBA" id="ARBA00006994"/>
    </source>
</evidence>
<dbReference type="CDD" id="cd18673">
    <property type="entry name" value="PIN_XRN1-2-like"/>
    <property type="match status" value="1"/>
</dbReference>
<dbReference type="OrthoDB" id="372487at2759"/>
<dbReference type="PANTHER" id="PTHR12341">
    <property type="entry name" value="5'-&gt;3' EXORIBONUCLEASE"/>
    <property type="match status" value="1"/>
</dbReference>
<keyword evidence="5" id="KW-0269">Exonuclease</keyword>
<dbReference type="EMBL" id="KN825288">
    <property type="protein sequence ID" value="KIK92361.1"/>
    <property type="molecule type" value="Genomic_DNA"/>
</dbReference>
<dbReference type="Pfam" id="PF03159">
    <property type="entry name" value="XRN_N"/>
    <property type="match status" value="1"/>
</dbReference>
<reference evidence="8" key="2">
    <citation type="submission" date="2015-01" db="EMBL/GenBank/DDBJ databases">
        <title>Evolutionary Origins and Diversification of the Mycorrhizal Mutualists.</title>
        <authorList>
            <consortium name="DOE Joint Genome Institute"/>
            <consortium name="Mycorrhizal Genomics Consortium"/>
            <person name="Kohler A."/>
            <person name="Kuo A."/>
            <person name="Nagy L.G."/>
            <person name="Floudas D."/>
            <person name="Copeland A."/>
            <person name="Barry K.W."/>
            <person name="Cichocki N."/>
            <person name="Veneault-Fourrey C."/>
            <person name="LaButti K."/>
            <person name="Lindquist E.A."/>
            <person name="Lipzen A."/>
            <person name="Lundell T."/>
            <person name="Morin E."/>
            <person name="Murat C."/>
            <person name="Riley R."/>
            <person name="Ohm R."/>
            <person name="Sun H."/>
            <person name="Tunlid A."/>
            <person name="Henrissat B."/>
            <person name="Grigoriev I.V."/>
            <person name="Hibbett D.S."/>
            <person name="Martin F."/>
        </authorList>
    </citation>
    <scope>NUCLEOTIDE SEQUENCE [LARGE SCALE GENOMIC DNA]</scope>
    <source>
        <strain evidence="8">Ve08.2h10</strain>
    </source>
</reference>
<keyword evidence="2" id="KW-0507">mRNA processing</keyword>
<evidence type="ECO:0000313" key="8">
    <source>
        <dbReference type="Proteomes" id="UP000054538"/>
    </source>
</evidence>
<dbReference type="GO" id="GO:0004534">
    <property type="term" value="F:5'-3' RNA exonuclease activity"/>
    <property type="evidence" value="ECO:0007669"/>
    <property type="project" value="UniProtKB-ARBA"/>
</dbReference>
<name>A0A0D0DU40_9AGAM</name>
<dbReference type="InterPro" id="IPR027073">
    <property type="entry name" value="5_3_exoribonuclease"/>
</dbReference>
<dbReference type="GO" id="GO:0006397">
    <property type="term" value="P:mRNA processing"/>
    <property type="evidence" value="ECO:0007669"/>
    <property type="project" value="UniProtKB-KW"/>
</dbReference>
<feature type="domain" description="Xrn1 N-terminal" evidence="6">
    <location>
        <begin position="1"/>
        <end position="277"/>
    </location>
</feature>
<dbReference type="InParanoid" id="A0A0D0DU40"/>
<dbReference type="AlphaFoldDB" id="A0A0D0DU40"/>
<dbReference type="PANTHER" id="PTHR12341:SF41">
    <property type="entry name" value="5'-3' EXORIBONUCLEASE 2"/>
    <property type="match status" value="1"/>
</dbReference>
<protein>
    <recommendedName>
        <fullName evidence="6">Xrn1 N-terminal domain-containing protein</fullName>
    </recommendedName>
</protein>
<keyword evidence="3" id="KW-0540">Nuclease</keyword>
<dbReference type="GO" id="GO:0003723">
    <property type="term" value="F:RNA binding"/>
    <property type="evidence" value="ECO:0007669"/>
    <property type="project" value="TreeGrafter"/>
</dbReference>
<sequence>MGVPALFRWLSRKYPKIGMCSFSYLLIASIETPTHPVTSVLEEDEVEVADAVGEAIKLPVDITTPNPNGSEFDNLYLDMNGIVHPCTHPEGKPPPETEEEMMIAVFKYTNRVVNMIRPRKLLFMAIDGVAPRAKMNQQRSRRFRSAQEAKDKAEARKLAVAEAMGKVISDEEKNKEAWDSNAITPGTPFMDLLASSLRYWVVEKMNTDPGWKGLQVIISDASVPGEGEHKIMDFIRRQRSNQGHDPNTKHVIYGLDADLIMLALATHEPHFRVLREDVFSQDKSTACRICETQTYSTREKALHLPRHLYPQRVP</sequence>
<evidence type="ECO:0000256" key="5">
    <source>
        <dbReference type="ARBA" id="ARBA00022839"/>
    </source>
</evidence>
<evidence type="ECO:0000256" key="3">
    <source>
        <dbReference type="ARBA" id="ARBA00022722"/>
    </source>
</evidence>
<dbReference type="Gene3D" id="3.40.50.12390">
    <property type="match status" value="1"/>
</dbReference>
<gene>
    <name evidence="7" type="ORF">PAXRUDRAFT_579228</name>
</gene>
<dbReference type="GO" id="GO:0000956">
    <property type="term" value="P:nuclear-transcribed mRNA catabolic process"/>
    <property type="evidence" value="ECO:0007669"/>
    <property type="project" value="TreeGrafter"/>
</dbReference>
<evidence type="ECO:0000256" key="4">
    <source>
        <dbReference type="ARBA" id="ARBA00022801"/>
    </source>
</evidence>
<comment type="similarity">
    <text evidence="1">Belongs to the 5'-3' exonuclease family. XRN2/RAT1 subfamily.</text>
</comment>
<dbReference type="InterPro" id="IPR004859">
    <property type="entry name" value="Xrn1_N"/>
</dbReference>
<dbReference type="Proteomes" id="UP000054538">
    <property type="component" value="Unassembled WGS sequence"/>
</dbReference>
<keyword evidence="4" id="KW-0378">Hydrolase</keyword>
<dbReference type="FunFam" id="3.40.50.12390:FF:000003">
    <property type="entry name" value="5'-3' exoribonuclease"/>
    <property type="match status" value="1"/>
</dbReference>
<accession>A0A0D0DU40</accession>
<evidence type="ECO:0000259" key="6">
    <source>
        <dbReference type="Pfam" id="PF03159"/>
    </source>
</evidence>
<reference evidence="7 8" key="1">
    <citation type="submission" date="2014-04" db="EMBL/GenBank/DDBJ databases">
        <authorList>
            <consortium name="DOE Joint Genome Institute"/>
            <person name="Kuo A."/>
            <person name="Kohler A."/>
            <person name="Jargeat P."/>
            <person name="Nagy L.G."/>
            <person name="Floudas D."/>
            <person name="Copeland A."/>
            <person name="Barry K.W."/>
            <person name="Cichocki N."/>
            <person name="Veneault-Fourrey C."/>
            <person name="LaButti K."/>
            <person name="Lindquist E.A."/>
            <person name="Lipzen A."/>
            <person name="Lundell T."/>
            <person name="Morin E."/>
            <person name="Murat C."/>
            <person name="Sun H."/>
            <person name="Tunlid A."/>
            <person name="Henrissat B."/>
            <person name="Grigoriev I.V."/>
            <person name="Hibbett D.S."/>
            <person name="Martin F."/>
            <person name="Nordberg H.P."/>
            <person name="Cantor M.N."/>
            <person name="Hua S.X."/>
        </authorList>
    </citation>
    <scope>NUCLEOTIDE SEQUENCE [LARGE SCALE GENOMIC DNA]</scope>
    <source>
        <strain evidence="7 8">Ve08.2h10</strain>
    </source>
</reference>
<organism evidence="7 8">
    <name type="scientific">Paxillus rubicundulus Ve08.2h10</name>
    <dbReference type="NCBI Taxonomy" id="930991"/>
    <lineage>
        <taxon>Eukaryota</taxon>
        <taxon>Fungi</taxon>
        <taxon>Dikarya</taxon>
        <taxon>Basidiomycota</taxon>
        <taxon>Agaricomycotina</taxon>
        <taxon>Agaricomycetes</taxon>
        <taxon>Agaricomycetidae</taxon>
        <taxon>Boletales</taxon>
        <taxon>Paxilineae</taxon>
        <taxon>Paxillaceae</taxon>
        <taxon>Paxillus</taxon>
    </lineage>
</organism>
<dbReference type="GO" id="GO:0005634">
    <property type="term" value="C:nucleus"/>
    <property type="evidence" value="ECO:0007669"/>
    <property type="project" value="TreeGrafter"/>
</dbReference>
<evidence type="ECO:0000313" key="7">
    <source>
        <dbReference type="EMBL" id="KIK92361.1"/>
    </source>
</evidence>
<evidence type="ECO:0000256" key="2">
    <source>
        <dbReference type="ARBA" id="ARBA00022664"/>
    </source>
</evidence>